<dbReference type="InterPro" id="IPR013784">
    <property type="entry name" value="Carb-bd-like_fold"/>
</dbReference>
<feature type="chain" id="PRO_5030547161" description="Outer membrane receptor protein involved in Fe transport" evidence="8">
    <location>
        <begin position="23"/>
        <end position="816"/>
    </location>
</feature>
<protein>
    <recommendedName>
        <fullName evidence="13">Outer membrane receptor protein involved in Fe transport</fullName>
    </recommendedName>
</protein>
<dbReference type="PANTHER" id="PTHR40980:SF4">
    <property type="entry name" value="TONB-DEPENDENT RECEPTOR-LIKE BETA-BARREL DOMAIN-CONTAINING PROTEIN"/>
    <property type="match status" value="1"/>
</dbReference>
<dbReference type="Proteomes" id="UP000521017">
    <property type="component" value="Unassembled WGS sequence"/>
</dbReference>
<organism evidence="11 12">
    <name type="scientific">Pedobacter cryoconitis</name>
    <dbReference type="NCBI Taxonomy" id="188932"/>
    <lineage>
        <taxon>Bacteria</taxon>
        <taxon>Pseudomonadati</taxon>
        <taxon>Bacteroidota</taxon>
        <taxon>Sphingobacteriia</taxon>
        <taxon>Sphingobacteriales</taxon>
        <taxon>Sphingobacteriaceae</taxon>
        <taxon>Pedobacter</taxon>
    </lineage>
</organism>
<dbReference type="InterPro" id="IPR041700">
    <property type="entry name" value="OMP_b-brl_3"/>
</dbReference>
<dbReference type="Gene3D" id="2.170.130.10">
    <property type="entry name" value="TonB-dependent receptor, plug domain"/>
    <property type="match status" value="1"/>
</dbReference>
<evidence type="ECO:0000256" key="6">
    <source>
        <dbReference type="ARBA" id="ARBA00023237"/>
    </source>
</evidence>
<dbReference type="Pfam" id="PF13620">
    <property type="entry name" value="CarboxypepD_reg"/>
    <property type="match status" value="1"/>
</dbReference>
<accession>A0A7X0J021</accession>
<dbReference type="PROSITE" id="PS52016">
    <property type="entry name" value="TONB_DEPENDENT_REC_3"/>
    <property type="match status" value="1"/>
</dbReference>
<dbReference type="Gene3D" id="2.40.170.20">
    <property type="entry name" value="TonB-dependent receptor, beta-barrel domain"/>
    <property type="match status" value="1"/>
</dbReference>
<comment type="subcellular location">
    <subcellularLocation>
        <location evidence="1 7">Cell outer membrane</location>
        <topology evidence="1 7">Multi-pass membrane protein</topology>
    </subcellularLocation>
</comment>
<evidence type="ECO:0000256" key="3">
    <source>
        <dbReference type="ARBA" id="ARBA00022452"/>
    </source>
</evidence>
<dbReference type="InterPro" id="IPR039426">
    <property type="entry name" value="TonB-dep_rcpt-like"/>
</dbReference>
<evidence type="ECO:0000256" key="4">
    <source>
        <dbReference type="ARBA" id="ARBA00022692"/>
    </source>
</evidence>
<sequence length="816" mass="91234">MKLKLMIILIIGIAIASDFAQAQQKDGLISGQIKDADNKAFDLATVALFTGSDSVMVKTTFTQADGKFRFEGLKYGLYQIRISAMGYTNYRSASIQLSGSSASLDLGDIHLTTTSKNLKEVNITSRKAFVEQKIDRTVVNVDALISNAGTSALDVLSKSPGVDVDQNGIITLKGKSGVTIFIDGKPSYLSGADLEAYLRSIPSSSLDQLEIMTNPPAKYDAAGNGGVINIKTKKGTVRGFNGGLNLSLNQGKMSRSLNSLNLNFRNNKFNYFANLSYNLNNGFTDLDINRTYKNADGSVASFFDQNSYIKRHGNTYNAKTGLDYYQSDKTTWGIVLTGMYRVSTQTNNNTSNLLNSSRQLDSIITANNIDKIDFKNKAVNLNYRHEFAEKGHEITADADYLSYRNRTDQVYNNFSFFPDKSLKSQDILTGRLPSNIDIYSVKTDYSLPLKNEWKFAAGLKSSYTKTDNTADYAYTLDGLTKPDYDKSNHFLYKENINAAYVNLNKEFKRLSIQAGLRMENTVSTGHQLGNLLKPDSSFKRNYTGLFPTLYLLYKVDTAGNHKIGLNYGRRIDRPYYQDLNPFVSPLDKFTYYVGNPFLKPSYTQSIELSHSYKDKYITTVSYSNSKDDVNETIEILNGTYFSRPANIGKKVTKSISFNGTFDPYSWLNINLYTELTNIANKSAFYTGELNTNGTFCYLSGNLKFAMGYGWDTQLDGSYRSKLYDAQFVLGSLWSANTAVQKKLSKSTSLKLSVNDIFRSKVYRGVINNLAQTEANWVNRGDTRTAVLTFSYRFGKTFSTQAKHGDSGEELRSRVKN</sequence>
<feature type="domain" description="TonB-dependent receptor plug" evidence="9">
    <location>
        <begin position="135"/>
        <end position="227"/>
    </location>
</feature>
<dbReference type="RefSeq" id="WP_184622308.1">
    <property type="nucleotide sequence ID" value="NZ_JACHCC010000001.1"/>
</dbReference>
<evidence type="ECO:0000313" key="11">
    <source>
        <dbReference type="EMBL" id="MBB6498323.1"/>
    </source>
</evidence>
<comment type="caution">
    <text evidence="11">The sequence shown here is derived from an EMBL/GenBank/DDBJ whole genome shotgun (WGS) entry which is preliminary data.</text>
</comment>
<evidence type="ECO:0000256" key="2">
    <source>
        <dbReference type="ARBA" id="ARBA00022448"/>
    </source>
</evidence>
<dbReference type="Pfam" id="PF07715">
    <property type="entry name" value="Plug"/>
    <property type="match status" value="1"/>
</dbReference>
<dbReference type="PANTHER" id="PTHR40980">
    <property type="entry name" value="PLUG DOMAIN-CONTAINING PROTEIN"/>
    <property type="match status" value="1"/>
</dbReference>
<dbReference type="GO" id="GO:0009279">
    <property type="term" value="C:cell outer membrane"/>
    <property type="evidence" value="ECO:0007669"/>
    <property type="project" value="UniProtKB-SubCell"/>
</dbReference>
<evidence type="ECO:0000256" key="8">
    <source>
        <dbReference type="SAM" id="SignalP"/>
    </source>
</evidence>
<dbReference type="Gene3D" id="2.60.40.1120">
    <property type="entry name" value="Carboxypeptidase-like, regulatory domain"/>
    <property type="match status" value="1"/>
</dbReference>
<feature type="domain" description="Outer membrane protein beta-barrel" evidence="10">
    <location>
        <begin position="385"/>
        <end position="791"/>
    </location>
</feature>
<dbReference type="EMBL" id="JACHCC010000001">
    <property type="protein sequence ID" value="MBB6498323.1"/>
    <property type="molecule type" value="Genomic_DNA"/>
</dbReference>
<keyword evidence="3 7" id="KW-1134">Transmembrane beta strand</keyword>
<feature type="signal peptide" evidence="8">
    <location>
        <begin position="1"/>
        <end position="22"/>
    </location>
</feature>
<dbReference type="InterPro" id="IPR037066">
    <property type="entry name" value="Plug_dom_sf"/>
</dbReference>
<evidence type="ECO:0000256" key="7">
    <source>
        <dbReference type="PROSITE-ProRule" id="PRU01360"/>
    </source>
</evidence>
<dbReference type="SUPFAM" id="SSF56935">
    <property type="entry name" value="Porins"/>
    <property type="match status" value="1"/>
</dbReference>
<evidence type="ECO:0000256" key="1">
    <source>
        <dbReference type="ARBA" id="ARBA00004571"/>
    </source>
</evidence>
<evidence type="ECO:0000313" key="12">
    <source>
        <dbReference type="Proteomes" id="UP000521017"/>
    </source>
</evidence>
<reference evidence="11 12" key="1">
    <citation type="submission" date="2020-08" db="EMBL/GenBank/DDBJ databases">
        <title>Genomic Encyclopedia of Type Strains, Phase IV (KMG-V): Genome sequencing to study the core and pangenomes of soil and plant-associated prokaryotes.</title>
        <authorList>
            <person name="Whitman W."/>
        </authorList>
    </citation>
    <scope>NUCLEOTIDE SEQUENCE [LARGE SCALE GENOMIC DNA]</scope>
    <source>
        <strain evidence="11 12">M2T3</strain>
    </source>
</reference>
<comment type="similarity">
    <text evidence="7">Belongs to the TonB-dependent receptor family.</text>
</comment>
<dbReference type="AlphaFoldDB" id="A0A7X0J021"/>
<evidence type="ECO:0000256" key="5">
    <source>
        <dbReference type="ARBA" id="ARBA00023136"/>
    </source>
</evidence>
<evidence type="ECO:0000259" key="9">
    <source>
        <dbReference type="Pfam" id="PF07715"/>
    </source>
</evidence>
<dbReference type="InterPro" id="IPR036942">
    <property type="entry name" value="Beta-barrel_TonB_sf"/>
</dbReference>
<keyword evidence="8" id="KW-0732">Signal</keyword>
<dbReference type="SUPFAM" id="SSF49452">
    <property type="entry name" value="Starch-binding domain-like"/>
    <property type="match status" value="1"/>
</dbReference>
<gene>
    <name evidence="11" type="ORF">HDF25_000447</name>
</gene>
<dbReference type="GO" id="GO:0030246">
    <property type="term" value="F:carbohydrate binding"/>
    <property type="evidence" value="ECO:0007669"/>
    <property type="project" value="InterPro"/>
</dbReference>
<dbReference type="InterPro" id="IPR012910">
    <property type="entry name" value="Plug_dom"/>
</dbReference>
<evidence type="ECO:0008006" key="13">
    <source>
        <dbReference type="Google" id="ProtNLM"/>
    </source>
</evidence>
<name>A0A7X0J021_9SPHI</name>
<dbReference type="Pfam" id="PF14905">
    <property type="entry name" value="OMP_b-brl_3"/>
    <property type="match status" value="1"/>
</dbReference>
<proteinExistence type="inferred from homology"/>
<evidence type="ECO:0000259" key="10">
    <source>
        <dbReference type="Pfam" id="PF14905"/>
    </source>
</evidence>
<keyword evidence="4 7" id="KW-0812">Transmembrane</keyword>
<keyword evidence="5 7" id="KW-0472">Membrane</keyword>
<keyword evidence="2 7" id="KW-0813">Transport</keyword>
<keyword evidence="6 7" id="KW-0998">Cell outer membrane</keyword>